<feature type="region of interest" description="Disordered" evidence="5">
    <location>
        <begin position="26"/>
        <end position="151"/>
    </location>
</feature>
<name>A0A2R5GAG0_9STRA</name>
<feature type="region of interest" description="Disordered" evidence="5">
    <location>
        <begin position="280"/>
        <end position="300"/>
    </location>
</feature>
<keyword evidence="1" id="KW-0805">Transcription regulation</keyword>
<evidence type="ECO:0000313" key="7">
    <source>
        <dbReference type="EMBL" id="GBG26728.1"/>
    </source>
</evidence>
<comment type="caution">
    <text evidence="7">The sequence shown here is derived from an EMBL/GenBank/DDBJ whole genome shotgun (WGS) entry which is preliminary data.</text>
</comment>
<keyword evidence="4" id="KW-0539">Nucleus</keyword>
<dbReference type="AlphaFoldDB" id="A0A2R5GAG0"/>
<evidence type="ECO:0000256" key="2">
    <source>
        <dbReference type="ARBA" id="ARBA00023125"/>
    </source>
</evidence>
<dbReference type="PANTHER" id="PTHR45764:SF21">
    <property type="entry name" value="OS03G0770000 PROTEIN"/>
    <property type="match status" value="1"/>
</dbReference>
<keyword evidence="2" id="KW-0238">DNA-binding</keyword>
<dbReference type="GO" id="GO:0045893">
    <property type="term" value="P:positive regulation of DNA-templated transcription"/>
    <property type="evidence" value="ECO:0007669"/>
    <property type="project" value="TreeGrafter"/>
</dbReference>
<evidence type="ECO:0000313" key="8">
    <source>
        <dbReference type="Proteomes" id="UP000241890"/>
    </source>
</evidence>
<dbReference type="CDD" id="cd14686">
    <property type="entry name" value="bZIP"/>
    <property type="match status" value="1"/>
</dbReference>
<organism evidence="7 8">
    <name type="scientific">Hondaea fermentalgiana</name>
    <dbReference type="NCBI Taxonomy" id="2315210"/>
    <lineage>
        <taxon>Eukaryota</taxon>
        <taxon>Sar</taxon>
        <taxon>Stramenopiles</taxon>
        <taxon>Bigyra</taxon>
        <taxon>Labyrinthulomycetes</taxon>
        <taxon>Thraustochytrida</taxon>
        <taxon>Thraustochytriidae</taxon>
        <taxon>Hondaea</taxon>
    </lineage>
</organism>
<evidence type="ECO:0000256" key="3">
    <source>
        <dbReference type="ARBA" id="ARBA00023163"/>
    </source>
</evidence>
<accession>A0A2R5GAG0</accession>
<keyword evidence="3" id="KW-0804">Transcription</keyword>
<dbReference type="GO" id="GO:0000976">
    <property type="term" value="F:transcription cis-regulatory region binding"/>
    <property type="evidence" value="ECO:0007669"/>
    <property type="project" value="TreeGrafter"/>
</dbReference>
<evidence type="ECO:0000259" key="6">
    <source>
        <dbReference type="PROSITE" id="PS50217"/>
    </source>
</evidence>
<feature type="domain" description="BZIP" evidence="6">
    <location>
        <begin position="124"/>
        <end position="183"/>
    </location>
</feature>
<evidence type="ECO:0000256" key="4">
    <source>
        <dbReference type="ARBA" id="ARBA00023242"/>
    </source>
</evidence>
<proteinExistence type="predicted"/>
<dbReference type="PANTHER" id="PTHR45764">
    <property type="entry name" value="BZIP TRANSCRIPTION FACTOR 44"/>
    <property type="match status" value="1"/>
</dbReference>
<sequence>MSGDLFEFDLLLPGVVTDSGGMFLEENMPGGHGASNMSPAHHGEGSFYDGNSHHNGGMLPPPAPPGGNGYPHHHDASSGPAKVTSASRSSRKSTRSEREATEDDGNSPKDLDGSASTVGGEDDAEKKAKRRKQIAAASRMSRARRKRELEDLRDENERLREERSQFLAKIGELQLKVESLREQGSTDMRIENELLRAQLEEHKRFVACFKRLSEGAPSSVNARHAIYKQGADTAQAHVLGLVSQSQADQWTQATVPLEADLPYQNLSVFYKFIDEYGSIKKEGPGSGPGGPSTPGEKPRRRLNVRVDVLFPGIDAASLSEFFWESFSNTATTQRLYSVRGVEITPLTDDMPDKDTKMLYYRERWNDEKDQDLVLICNRRRKELAKSTLALPYGSKTKPAVGKVAAMIMALSTTQHSAAPEYENANRINSLFVQGAIIWNVLADSRLCVVFSFPDDIKLKAINSIDDVINSEGAITMKFVDILKSYRQELGNRI</sequence>
<dbReference type="GO" id="GO:0005634">
    <property type="term" value="C:nucleus"/>
    <property type="evidence" value="ECO:0007669"/>
    <property type="project" value="TreeGrafter"/>
</dbReference>
<dbReference type="Proteomes" id="UP000241890">
    <property type="component" value="Unassembled WGS sequence"/>
</dbReference>
<gene>
    <name evidence="7" type="ORF">FCC1311_029492</name>
</gene>
<evidence type="ECO:0000256" key="5">
    <source>
        <dbReference type="SAM" id="MobiDB-lite"/>
    </source>
</evidence>
<dbReference type="InterPro" id="IPR004827">
    <property type="entry name" value="bZIP"/>
</dbReference>
<dbReference type="GO" id="GO:0003700">
    <property type="term" value="F:DNA-binding transcription factor activity"/>
    <property type="evidence" value="ECO:0007669"/>
    <property type="project" value="InterPro"/>
</dbReference>
<dbReference type="PROSITE" id="PS50217">
    <property type="entry name" value="BZIP"/>
    <property type="match status" value="1"/>
</dbReference>
<protein>
    <recommendedName>
        <fullName evidence="6">BZIP domain-containing protein</fullName>
    </recommendedName>
</protein>
<evidence type="ECO:0000256" key="1">
    <source>
        <dbReference type="ARBA" id="ARBA00023015"/>
    </source>
</evidence>
<dbReference type="InParanoid" id="A0A2R5GAG0"/>
<reference evidence="7 8" key="1">
    <citation type="submission" date="2017-12" db="EMBL/GenBank/DDBJ databases">
        <title>Sequencing, de novo assembly and annotation of complete genome of a new Thraustochytrid species, strain FCC1311.</title>
        <authorList>
            <person name="Sedici K."/>
            <person name="Godart F."/>
            <person name="Aiese Cigliano R."/>
            <person name="Sanseverino W."/>
            <person name="Barakat M."/>
            <person name="Ortet P."/>
            <person name="Marechal E."/>
            <person name="Cagnac O."/>
            <person name="Amato A."/>
        </authorList>
    </citation>
    <scope>NUCLEOTIDE SEQUENCE [LARGE SCALE GENOMIC DNA]</scope>
</reference>
<dbReference type="EMBL" id="BEYU01000022">
    <property type="protein sequence ID" value="GBG26728.1"/>
    <property type="molecule type" value="Genomic_DNA"/>
</dbReference>
<keyword evidence="8" id="KW-1185">Reference proteome</keyword>